<reference evidence="1" key="2">
    <citation type="submission" date="2025-05" db="UniProtKB">
        <authorList>
            <consortium name="Ensembl"/>
        </authorList>
    </citation>
    <scope>IDENTIFICATION</scope>
</reference>
<dbReference type="GeneTree" id="ENSGT00860000135784"/>
<organism evidence="1 2">
    <name type="scientific">Macaca fascicularis</name>
    <name type="common">Crab-eating macaque</name>
    <name type="synonym">Cynomolgus monkey</name>
    <dbReference type="NCBI Taxonomy" id="9541"/>
    <lineage>
        <taxon>Eukaryota</taxon>
        <taxon>Metazoa</taxon>
        <taxon>Chordata</taxon>
        <taxon>Craniata</taxon>
        <taxon>Vertebrata</taxon>
        <taxon>Euteleostomi</taxon>
        <taxon>Mammalia</taxon>
        <taxon>Eutheria</taxon>
        <taxon>Euarchontoglires</taxon>
        <taxon>Primates</taxon>
        <taxon>Haplorrhini</taxon>
        <taxon>Catarrhini</taxon>
        <taxon>Cercopithecidae</taxon>
        <taxon>Cercopithecinae</taxon>
        <taxon>Macaca</taxon>
    </lineage>
</organism>
<accession>A0A7N9DAR9</accession>
<dbReference type="Ensembl" id="ENSMFAT00000094269.1">
    <property type="protein sequence ID" value="ENSMFAP00000063652.1"/>
    <property type="gene ID" value="ENSMFAG00000060200.1"/>
</dbReference>
<dbReference type="Ensembl" id="ENSMFAT00000098777.1">
    <property type="protein sequence ID" value="ENSMFAP00000049642.1"/>
    <property type="gene ID" value="ENSMFAG00000060200.1"/>
</dbReference>
<protein>
    <submittedName>
        <fullName evidence="1">Uncharacterized protein</fullName>
    </submittedName>
</protein>
<evidence type="ECO:0000313" key="2">
    <source>
        <dbReference type="Proteomes" id="UP000233100"/>
    </source>
</evidence>
<keyword evidence="2" id="KW-1185">Reference proteome</keyword>
<reference evidence="1 2" key="1">
    <citation type="submission" date="2013-03" db="EMBL/GenBank/DDBJ databases">
        <authorList>
            <person name="Warren W."/>
            <person name="Wilson R.K."/>
        </authorList>
    </citation>
    <scope>NUCLEOTIDE SEQUENCE</scope>
</reference>
<name>A0A7N9DAR9_MACFA</name>
<proteinExistence type="predicted"/>
<dbReference type="Proteomes" id="UP000233100">
    <property type="component" value="Chromosome 20"/>
</dbReference>
<sequence>TQGAEVAVSQDRATALHSSLGDRVILHLRNKTKQTNKQKHIQCIKKKAEVLLQVASLPKSAPQGGPCSCWNLLCWGALHAASLQAFNPVLRCLNLCFLHLHTL</sequence>
<evidence type="ECO:0000313" key="1">
    <source>
        <dbReference type="Ensembl" id="ENSMFAP00000063652.1"/>
    </source>
</evidence>
<dbReference type="AlphaFoldDB" id="A0A7N9DAR9"/>